<evidence type="ECO:0000313" key="8">
    <source>
        <dbReference type="Proteomes" id="UP000444721"/>
    </source>
</evidence>
<evidence type="ECO:0000256" key="1">
    <source>
        <dbReference type="ARBA" id="ARBA00012513"/>
    </source>
</evidence>
<dbReference type="PROSITE" id="PS00108">
    <property type="entry name" value="PROTEIN_KINASE_ST"/>
    <property type="match status" value="1"/>
</dbReference>
<dbReference type="EMBL" id="VFQX01000061">
    <property type="protein sequence ID" value="KAF0973153.1"/>
    <property type="molecule type" value="Genomic_DNA"/>
</dbReference>
<dbReference type="PROSITE" id="PS00107">
    <property type="entry name" value="PROTEIN_KINASE_ATP"/>
    <property type="match status" value="1"/>
</dbReference>
<feature type="region of interest" description="Disordered" evidence="5">
    <location>
        <begin position="1"/>
        <end position="71"/>
    </location>
</feature>
<dbReference type="Proteomes" id="UP000444721">
    <property type="component" value="Unassembled WGS sequence"/>
</dbReference>
<keyword evidence="3 4" id="KW-0067">ATP-binding</keyword>
<dbReference type="PROSITE" id="PS50011">
    <property type="entry name" value="PROTEIN_KINASE_DOM"/>
    <property type="match status" value="1"/>
</dbReference>
<dbReference type="OrthoDB" id="10347205at2759"/>
<dbReference type="VEuPathDB" id="AmoebaDB:NF0034060"/>
<keyword evidence="2 4" id="KW-0547">Nucleotide-binding</keyword>
<dbReference type="SMART" id="SM00220">
    <property type="entry name" value="S_TKc"/>
    <property type="match status" value="1"/>
</dbReference>
<name>A0A6A5B1F4_NAEFO</name>
<dbReference type="PANTHER" id="PTHR11909">
    <property type="entry name" value="CASEIN KINASE-RELATED"/>
    <property type="match status" value="1"/>
</dbReference>
<dbReference type="InterPro" id="IPR008271">
    <property type="entry name" value="Ser/Thr_kinase_AS"/>
</dbReference>
<dbReference type="InterPro" id="IPR017441">
    <property type="entry name" value="Protein_kinase_ATP_BS"/>
</dbReference>
<reference evidence="7 8" key="1">
    <citation type="journal article" date="2019" name="Sci. Rep.">
        <title>Nanopore sequencing improves the draft genome of the human pathogenic amoeba Naegleria fowleri.</title>
        <authorList>
            <person name="Liechti N."/>
            <person name="Schurch N."/>
            <person name="Bruggmann R."/>
            <person name="Wittwer M."/>
        </authorList>
    </citation>
    <scope>NUCLEOTIDE SEQUENCE [LARGE SCALE GENOMIC DNA]</scope>
    <source>
        <strain evidence="7 8">ATCC 30894</strain>
    </source>
</reference>
<feature type="region of interest" description="Disordered" evidence="5">
    <location>
        <begin position="279"/>
        <end position="329"/>
    </location>
</feature>
<feature type="compositionally biased region" description="Polar residues" evidence="5">
    <location>
        <begin position="51"/>
        <end position="67"/>
    </location>
</feature>
<comment type="caution">
    <text evidence="7">The sequence shown here is derived from an EMBL/GenBank/DDBJ whole genome shotgun (WGS) entry which is preliminary data.</text>
</comment>
<feature type="region of interest" description="Disordered" evidence="5">
    <location>
        <begin position="157"/>
        <end position="181"/>
    </location>
</feature>
<dbReference type="InterPro" id="IPR000719">
    <property type="entry name" value="Prot_kinase_dom"/>
</dbReference>
<dbReference type="InterPro" id="IPR050235">
    <property type="entry name" value="CK1_Ser-Thr_kinase"/>
</dbReference>
<dbReference type="GO" id="GO:0005524">
    <property type="term" value="F:ATP binding"/>
    <property type="evidence" value="ECO:0007669"/>
    <property type="project" value="UniProtKB-UniRule"/>
</dbReference>
<dbReference type="InterPro" id="IPR011009">
    <property type="entry name" value="Kinase-like_dom_sf"/>
</dbReference>
<keyword evidence="8" id="KW-1185">Reference proteome</keyword>
<evidence type="ECO:0000256" key="2">
    <source>
        <dbReference type="ARBA" id="ARBA00022741"/>
    </source>
</evidence>
<dbReference type="SUPFAM" id="SSF56112">
    <property type="entry name" value="Protein kinase-like (PK-like)"/>
    <property type="match status" value="1"/>
</dbReference>
<evidence type="ECO:0000259" key="6">
    <source>
        <dbReference type="PROSITE" id="PS50011"/>
    </source>
</evidence>
<feature type="binding site" evidence="4">
    <location>
        <position position="505"/>
    </location>
    <ligand>
        <name>ATP</name>
        <dbReference type="ChEBI" id="CHEBI:30616"/>
    </ligand>
</feature>
<dbReference type="EC" id="2.7.11.1" evidence="1"/>
<evidence type="ECO:0000313" key="7">
    <source>
        <dbReference type="EMBL" id="KAF0973153.1"/>
    </source>
</evidence>
<feature type="compositionally biased region" description="Polar residues" evidence="5">
    <location>
        <begin position="1"/>
        <end position="16"/>
    </location>
</feature>
<evidence type="ECO:0000256" key="3">
    <source>
        <dbReference type="ARBA" id="ARBA00022840"/>
    </source>
</evidence>
<protein>
    <recommendedName>
        <fullName evidence="1">non-specific serine/threonine protein kinase</fullName>
        <ecNumber evidence="1">2.7.11.1</ecNumber>
    </recommendedName>
</protein>
<dbReference type="GO" id="GO:0004674">
    <property type="term" value="F:protein serine/threonine kinase activity"/>
    <property type="evidence" value="ECO:0007669"/>
    <property type="project" value="UniProtKB-EC"/>
</dbReference>
<organism evidence="7 8">
    <name type="scientific">Naegleria fowleri</name>
    <name type="common">Brain eating amoeba</name>
    <dbReference type="NCBI Taxonomy" id="5763"/>
    <lineage>
        <taxon>Eukaryota</taxon>
        <taxon>Discoba</taxon>
        <taxon>Heterolobosea</taxon>
        <taxon>Tetramitia</taxon>
        <taxon>Eutetramitia</taxon>
        <taxon>Vahlkampfiidae</taxon>
        <taxon>Naegleria</taxon>
    </lineage>
</organism>
<evidence type="ECO:0000256" key="5">
    <source>
        <dbReference type="SAM" id="MobiDB-lite"/>
    </source>
</evidence>
<proteinExistence type="predicted"/>
<dbReference type="GeneID" id="68115578"/>
<dbReference type="CDD" id="cd14016">
    <property type="entry name" value="STKc_CK1"/>
    <property type="match status" value="1"/>
</dbReference>
<dbReference type="VEuPathDB" id="AmoebaDB:NfTy_093900"/>
<dbReference type="Pfam" id="PF00069">
    <property type="entry name" value="Pkinase"/>
    <property type="match status" value="1"/>
</dbReference>
<accession>A0A6A5B1F4</accession>
<feature type="compositionally biased region" description="Low complexity" evidence="5">
    <location>
        <begin position="39"/>
        <end position="50"/>
    </location>
</feature>
<sequence>MSNNYNNTRTQPSYSTPAKDEMGKTSSLTTPIHSHLGVPTPLKTTPPNTTVSATPTSSALRGTTTGTLRDPQETVFYGHDHGTLHSSYGQQPQQQSFYPYSPSTALNVNSLPYSNTTSNFSNPATTSNSAVLPSSSMIFPQSTSSFSLPSVNYNPTSNNPSNVASMSNSRARVQGTTTPTSNFQQLYSSAHRSNLTSTAGTSAMGYNSRSPGTIANTIVNDPSIAYIRQPQFIQQVPEGSGSYLEPQILPVRGEQQPVQLLTTSKAQRDGGLQYGYEQYLPTTTTGSSSQLHPTTSQHYQPRPTSSLSNQIPTSSGSPQGGNVMQPNYNTYGTTTSNYYQQYGNMTGYPSTHNNSKTASLSRTNSTQMIPGSSLNCPIIVTDDHGQQYMQRQNPMSQNYIQNMNARSYSPAIYSGGHQAQHYTSYAQPQTSQYIVTTSTPPQMPPPQNHIATVSQNQPSTSNSNYPVGLLVGSKYRLMNKIGNGAFGEVFLAQNTDQSQDFYAVKLETIPTPQSGQNNGGKQQLIFEAKVLSYLFNAPPNPNSTNNNSNTQQNQPAVGIPRVIWYGTEGSFNIMVMELLGQSLESLFKKCNRKFSLKTVLMLADQMLQRIEFTHRRNFVHRDIKPDNFLMGRKGSNMLQLLNGTSYQSSSTSSHLNSENTVYLIDFGLSKMYYSEKGHIPLRKDKHLTGTARYASLNNHKGYEQSRRDDLESLGYVLLYFLKGALPWQGLTGNTKEDHYNNIYHKKKNIKIVSLCKGFPVEFATYLNYARSLKFYQEPDYLYLRNLFLNLFIREKFSLDYEWDWIVQDRKNERQK</sequence>
<evidence type="ECO:0000256" key="4">
    <source>
        <dbReference type="PROSITE-ProRule" id="PRU10141"/>
    </source>
</evidence>
<dbReference type="RefSeq" id="XP_044557866.1">
    <property type="nucleotide sequence ID" value="XM_044712205.1"/>
</dbReference>
<feature type="domain" description="Protein kinase" evidence="6">
    <location>
        <begin position="475"/>
        <end position="792"/>
    </location>
</feature>
<dbReference type="VEuPathDB" id="AmoebaDB:FDP41_008360"/>
<dbReference type="AlphaFoldDB" id="A0A6A5B1F4"/>
<feature type="compositionally biased region" description="Polar residues" evidence="5">
    <location>
        <begin position="280"/>
        <end position="326"/>
    </location>
</feature>
<dbReference type="Gene3D" id="1.10.510.10">
    <property type="entry name" value="Transferase(Phosphotransferase) domain 1"/>
    <property type="match status" value="1"/>
</dbReference>
<gene>
    <name evidence="7" type="ORF">FDP41_008360</name>
</gene>
<dbReference type="SMR" id="A0A6A5B1F4"/>